<keyword evidence="1" id="KW-1133">Transmembrane helix</keyword>
<evidence type="ECO:0000256" key="1">
    <source>
        <dbReference type="SAM" id="Phobius"/>
    </source>
</evidence>
<organism evidence="2 3">
    <name type="scientific">Corynebacterium glucuronolyticum ATCC 51866</name>
    <dbReference type="NCBI Taxonomy" id="548478"/>
    <lineage>
        <taxon>Bacteria</taxon>
        <taxon>Bacillati</taxon>
        <taxon>Actinomycetota</taxon>
        <taxon>Actinomycetes</taxon>
        <taxon>Mycobacteriales</taxon>
        <taxon>Corynebacteriaceae</taxon>
        <taxon>Corynebacterium</taxon>
    </lineage>
</organism>
<keyword evidence="1" id="KW-0472">Membrane</keyword>
<feature type="transmembrane region" description="Helical" evidence="1">
    <location>
        <begin position="44"/>
        <end position="63"/>
    </location>
</feature>
<dbReference type="EMBL" id="ACHF01000008">
    <property type="protein sequence ID" value="EEI64398.1"/>
    <property type="molecule type" value="Genomic_DNA"/>
</dbReference>
<evidence type="ECO:0000313" key="3">
    <source>
        <dbReference type="Proteomes" id="UP000006237"/>
    </source>
</evidence>
<comment type="caution">
    <text evidence="2">The sequence shown here is derived from an EMBL/GenBank/DDBJ whole genome shotgun (WGS) entry which is preliminary data.</text>
</comment>
<keyword evidence="1" id="KW-0812">Transmembrane</keyword>
<sequence>MPTVALPKPPTGQAVPLVRTIVTFLVCIAIIAGISALTGGALSFSYWDVAAIGVIVIVLQAAVSRTLSFRSFYRLGEQDR</sequence>
<dbReference type="Proteomes" id="UP000006237">
    <property type="component" value="Unassembled WGS sequence"/>
</dbReference>
<gene>
    <name evidence="2" type="ORF">HMPREF0293_0116</name>
</gene>
<feature type="transmembrane region" description="Helical" evidence="1">
    <location>
        <begin position="17"/>
        <end position="38"/>
    </location>
</feature>
<reference evidence="2 3" key="1">
    <citation type="submission" date="2009-01" db="EMBL/GenBank/DDBJ databases">
        <authorList>
            <person name="Qin X."/>
            <person name="Bachman B."/>
            <person name="Battles P."/>
            <person name="Bell A."/>
            <person name="Bess C."/>
            <person name="Bickham C."/>
            <person name="Chaboub L."/>
            <person name="Chen D."/>
            <person name="Coyle M."/>
            <person name="Deiros D.R."/>
            <person name="Dinh H."/>
            <person name="Forbes L."/>
            <person name="Fowler G."/>
            <person name="Francisco L."/>
            <person name="Fu Q."/>
            <person name="Gubbala S."/>
            <person name="Hale W."/>
            <person name="Han Y."/>
            <person name="Hemphill L."/>
            <person name="Highlander S.K."/>
            <person name="Hirani K."/>
            <person name="Hogues M."/>
            <person name="Jackson L."/>
            <person name="Jakkamsetti A."/>
            <person name="Javaid M."/>
            <person name="Jiang H."/>
            <person name="Korchina V."/>
            <person name="Kovar C."/>
            <person name="Lara F."/>
            <person name="Lee S."/>
            <person name="Mata R."/>
            <person name="Mathew T."/>
            <person name="Moen C."/>
            <person name="Morales K."/>
            <person name="Munidasa M."/>
            <person name="Nazareth L."/>
            <person name="Ngo R."/>
            <person name="Nguyen L."/>
            <person name="Okwuonu G."/>
            <person name="Ongeri F."/>
            <person name="Patil S."/>
            <person name="Petrosino J."/>
            <person name="Pham C."/>
            <person name="Pham P."/>
            <person name="Pu L.-L."/>
            <person name="Puazo M."/>
            <person name="Raj R."/>
            <person name="Reid J."/>
            <person name="Rouhana J."/>
            <person name="Saada N."/>
            <person name="Shang Y."/>
            <person name="Simmons D."/>
            <person name="Thornton R."/>
            <person name="Warren J."/>
            <person name="Weissenberger G."/>
            <person name="Zhang J."/>
            <person name="Zhang L."/>
            <person name="Zhou C."/>
            <person name="Zhu D."/>
            <person name="Muzny D."/>
            <person name="Worley K."/>
            <person name="Gibbs R."/>
        </authorList>
    </citation>
    <scope>NUCLEOTIDE SEQUENCE [LARGE SCALE GENOMIC DNA]</scope>
    <source>
        <strain evidence="2 3">ATCC 51866</strain>
    </source>
</reference>
<proteinExistence type="predicted"/>
<accession>A0ABM9XTB1</accession>
<name>A0ABM9XTB1_9CORY</name>
<protein>
    <submittedName>
        <fullName evidence="2">Uncharacterized protein</fullName>
    </submittedName>
</protein>
<evidence type="ECO:0000313" key="2">
    <source>
        <dbReference type="EMBL" id="EEI64398.1"/>
    </source>
</evidence>
<keyword evidence="3" id="KW-1185">Reference proteome</keyword>